<dbReference type="GO" id="GO:0006171">
    <property type="term" value="P:cAMP biosynthetic process"/>
    <property type="evidence" value="ECO:0007669"/>
    <property type="project" value="InterPro"/>
</dbReference>
<dbReference type="InterPro" id="IPR012505">
    <property type="entry name" value="YbbR"/>
</dbReference>
<evidence type="ECO:0000313" key="8">
    <source>
        <dbReference type="EMBL" id="ACN16365.1"/>
    </source>
</evidence>
<dbReference type="EC" id="2.7.7.85" evidence="6"/>
<dbReference type="PROSITE" id="PS51794">
    <property type="entry name" value="DAC"/>
    <property type="match status" value="1"/>
</dbReference>
<dbReference type="InterPro" id="IPR036888">
    <property type="entry name" value="DNA_integrity_DisA_N_sf"/>
</dbReference>
<dbReference type="Proteomes" id="UP000000442">
    <property type="component" value="Chromosome"/>
</dbReference>
<keyword evidence="9" id="KW-1185">Reference proteome</keyword>
<sequence>MDTITNIISGLRWQDLFDILFNSYVLFRLYVLFRGTNVIRVLIVISLLWFVQQTALAMGLIITSWAIQGIITIGAFVIIIVFRNEISSVLQTKSFKSFFWGIPRHQFQTPVSIIVESVYELSRRKLGALIVLPMKQGLESCVQGGISWQGKLSREMLVSIFWHDNPVHDGAVIIQGNQVTDVGVILPLSKRQDLPSYFGTRHRAAMGLAEQSDARVIVVSEETRKISLLKENRIYDINDSHVLETLLNGDLGTEPSHTGVRRRTMELTIAAVICLFSVTGVWLSFSRGVEILANREVPIEFTNLQPKMEINTSSFNSVKLLVSGARPLIQSMGLDQIKVKVDISKAVPGPNVITIEKSNILLPPGIQLKQVEPSQVEVTVDILENKSLVVQPDWTGKLKEGLILESTRAVPETVMVTGASLGLKEISTLFTQPIPLEGITASGNLSTGFDLGQSNLKLMEPAKKNVVIYYQVKHRAGPEIPPSPDTP</sequence>
<reference evidence="8 9" key="1">
    <citation type="journal article" date="2009" name="Environ. Microbiol.">
        <title>Genome sequence of Desulfobacterium autotrophicum HRM2, a marine sulfate reducer oxidizing organic carbon completely to carbon dioxide.</title>
        <authorList>
            <person name="Strittmatter A.W."/>
            <person name="Liesegang H."/>
            <person name="Rabus R."/>
            <person name="Decker I."/>
            <person name="Amann J."/>
            <person name="Andres S."/>
            <person name="Henne A."/>
            <person name="Fricke W.F."/>
            <person name="Martinez-Arias R."/>
            <person name="Bartels D."/>
            <person name="Goesmann A."/>
            <person name="Krause L."/>
            <person name="Puehler A."/>
            <person name="Klenk H.P."/>
            <person name="Richter M."/>
            <person name="Schuler M."/>
            <person name="Gloeckner F.O."/>
            <person name="Meyerdierks A."/>
            <person name="Gottschalk G."/>
            <person name="Amann R."/>
        </authorList>
    </citation>
    <scope>NUCLEOTIDE SEQUENCE [LARGE SCALE GENOMIC DNA]</scope>
    <source>
        <strain evidence="9">ATCC 43914 / DSM 3382 / HRM2</strain>
    </source>
</reference>
<dbReference type="KEGG" id="dat:HRM2_32880"/>
<comment type="function">
    <text evidence="6">Catalyzes the condensation of 2 ATP molecules into cyclic di-AMP (c-di-AMP), a second messenger used to regulate differing processes in different bacteria.</text>
</comment>
<dbReference type="GO" id="GO:0106408">
    <property type="term" value="F:diadenylate cyclase activity"/>
    <property type="evidence" value="ECO:0007669"/>
    <property type="project" value="UniProtKB-EC"/>
</dbReference>
<feature type="domain" description="DAC" evidence="7">
    <location>
        <begin position="83"/>
        <end position="240"/>
    </location>
</feature>
<dbReference type="PANTHER" id="PTHR34185:SF1">
    <property type="entry name" value="DIADENYLATE CYCLASE"/>
    <property type="match status" value="1"/>
</dbReference>
<dbReference type="Pfam" id="PF07949">
    <property type="entry name" value="YbbR"/>
    <property type="match status" value="1"/>
</dbReference>
<dbReference type="GO" id="GO:0004016">
    <property type="term" value="F:adenylate cyclase activity"/>
    <property type="evidence" value="ECO:0007669"/>
    <property type="project" value="UniProtKB-UniRule"/>
</dbReference>
<dbReference type="SUPFAM" id="SSF143597">
    <property type="entry name" value="YojJ-like"/>
    <property type="match status" value="1"/>
</dbReference>
<keyword evidence="2 6" id="KW-0808">Transferase</keyword>
<dbReference type="STRING" id="177437.HRM2_32880"/>
<gene>
    <name evidence="6" type="primary">dacA</name>
    <name evidence="8" type="ordered locus">HRM2_32880</name>
</gene>
<dbReference type="OrthoDB" id="9807385at2"/>
<evidence type="ECO:0000313" key="9">
    <source>
        <dbReference type="Proteomes" id="UP000000442"/>
    </source>
</evidence>
<comment type="subunit">
    <text evidence="6">Probably a homodimer.</text>
</comment>
<dbReference type="HOGENOM" id="CLU_028956_0_0_7"/>
<keyword evidence="4 6" id="KW-0547">Nucleotide-binding</keyword>
<evidence type="ECO:0000256" key="1">
    <source>
        <dbReference type="ARBA" id="ARBA00000877"/>
    </source>
</evidence>
<dbReference type="Gene3D" id="2.170.120.30">
    <property type="match status" value="1"/>
</dbReference>
<evidence type="ECO:0000256" key="6">
    <source>
        <dbReference type="HAMAP-Rule" id="MF_01499"/>
    </source>
</evidence>
<keyword evidence="6" id="KW-1133">Transmembrane helix</keyword>
<keyword evidence="6" id="KW-0997">Cell inner membrane</keyword>
<dbReference type="InterPro" id="IPR050338">
    <property type="entry name" value="DisA"/>
</dbReference>
<dbReference type="AlphaFoldDB" id="C0QLR1"/>
<dbReference type="InterPro" id="IPR034701">
    <property type="entry name" value="CdaA"/>
</dbReference>
<name>C0QLR1_DESAH</name>
<dbReference type="HAMAP" id="MF_01499">
    <property type="entry name" value="DacA"/>
    <property type="match status" value="1"/>
</dbReference>
<comment type="similarity">
    <text evidence="6">Belongs to the adenylate cyclase family. DacA/CdaA subfamily.</text>
</comment>
<dbReference type="Gene3D" id="2.170.120.40">
    <property type="entry name" value="YbbR-like domain"/>
    <property type="match status" value="1"/>
</dbReference>
<proteinExistence type="inferred from homology"/>
<comment type="catalytic activity">
    <reaction evidence="1 6">
        <text>2 ATP = 3',3'-c-di-AMP + 2 diphosphate</text>
        <dbReference type="Rhea" id="RHEA:35655"/>
        <dbReference type="ChEBI" id="CHEBI:30616"/>
        <dbReference type="ChEBI" id="CHEBI:33019"/>
        <dbReference type="ChEBI" id="CHEBI:71500"/>
        <dbReference type="EC" id="2.7.7.85"/>
    </reaction>
</comment>
<keyword evidence="6" id="KW-1003">Cell membrane</keyword>
<dbReference type="Pfam" id="PF02457">
    <property type="entry name" value="DAC"/>
    <property type="match status" value="1"/>
</dbReference>
<accession>C0QLR1</accession>
<organism evidence="8 9">
    <name type="scientific">Desulforapulum autotrophicum (strain ATCC 43914 / DSM 3382 / VKM B-1955 / HRM2)</name>
    <name type="common">Desulfobacterium autotrophicum</name>
    <dbReference type="NCBI Taxonomy" id="177437"/>
    <lineage>
        <taxon>Bacteria</taxon>
        <taxon>Pseudomonadati</taxon>
        <taxon>Thermodesulfobacteriota</taxon>
        <taxon>Desulfobacteria</taxon>
        <taxon>Desulfobacterales</taxon>
        <taxon>Desulfobacteraceae</taxon>
        <taxon>Desulforapulum</taxon>
    </lineage>
</organism>
<dbReference type="RefSeq" id="WP_015905127.1">
    <property type="nucleotide sequence ID" value="NC_012108.1"/>
</dbReference>
<evidence type="ECO:0000256" key="3">
    <source>
        <dbReference type="ARBA" id="ARBA00022695"/>
    </source>
</evidence>
<evidence type="ECO:0000256" key="2">
    <source>
        <dbReference type="ARBA" id="ARBA00022679"/>
    </source>
</evidence>
<evidence type="ECO:0000256" key="5">
    <source>
        <dbReference type="ARBA" id="ARBA00022840"/>
    </source>
</evidence>
<dbReference type="InterPro" id="IPR003390">
    <property type="entry name" value="DNA_integrity_scan_DisA_N"/>
</dbReference>
<feature type="transmembrane region" description="Helical" evidence="6">
    <location>
        <begin position="31"/>
        <end position="51"/>
    </location>
</feature>
<comment type="caution">
    <text evidence="6">Lacks conserved residue(s) required for the propagation of feature annotation.</text>
</comment>
<dbReference type="Gene3D" id="3.40.1700.10">
    <property type="entry name" value="DNA integrity scanning protein, DisA, N-terminal domain"/>
    <property type="match status" value="1"/>
</dbReference>
<dbReference type="PANTHER" id="PTHR34185">
    <property type="entry name" value="DIADENYLATE CYCLASE"/>
    <property type="match status" value="1"/>
</dbReference>
<dbReference type="GO" id="GO:0005524">
    <property type="term" value="F:ATP binding"/>
    <property type="evidence" value="ECO:0007669"/>
    <property type="project" value="UniProtKB-UniRule"/>
</dbReference>
<protein>
    <recommendedName>
        <fullName evidence="6">Diadenylate cyclase</fullName>
        <shortName evidence="6">DAC</shortName>
        <ecNumber evidence="6">2.7.7.85</ecNumber>
    </recommendedName>
    <alternativeName>
        <fullName evidence="6">Cyclic-di-AMP synthase</fullName>
        <shortName evidence="6">c-di-AMP synthase</shortName>
    </alternativeName>
</protein>
<evidence type="ECO:0000256" key="4">
    <source>
        <dbReference type="ARBA" id="ARBA00022741"/>
    </source>
</evidence>
<evidence type="ECO:0000259" key="7">
    <source>
        <dbReference type="PROSITE" id="PS51794"/>
    </source>
</evidence>
<keyword evidence="3 6" id="KW-0548">Nucleotidyltransferase</keyword>
<feature type="transmembrane region" description="Helical" evidence="6">
    <location>
        <begin position="267"/>
        <end position="285"/>
    </location>
</feature>
<dbReference type="eggNOG" id="COG1624">
    <property type="taxonomic scope" value="Bacteria"/>
</dbReference>
<feature type="transmembrane region" description="Helical" evidence="6">
    <location>
        <begin position="57"/>
        <end position="82"/>
    </location>
</feature>
<keyword evidence="6" id="KW-0472">Membrane</keyword>
<keyword evidence="6" id="KW-0812">Transmembrane</keyword>
<keyword evidence="5 6" id="KW-0067">ATP-binding</keyword>
<dbReference type="EMBL" id="CP001087">
    <property type="protein sequence ID" value="ACN16365.1"/>
    <property type="molecule type" value="Genomic_DNA"/>
</dbReference>